<comment type="caution">
    <text evidence="6">The sequence shown here is derived from an EMBL/GenBank/DDBJ whole genome shotgun (WGS) entry which is preliminary data.</text>
</comment>
<evidence type="ECO:0000313" key="6">
    <source>
        <dbReference type="EMBL" id="EAY27145.1"/>
    </source>
</evidence>
<dbReference type="GO" id="GO:0016887">
    <property type="term" value="F:ATP hydrolysis activity"/>
    <property type="evidence" value="ECO:0007669"/>
    <property type="project" value="InterPro"/>
</dbReference>
<comment type="similarity">
    <text evidence="1">Belongs to the ABC transporter superfamily.</text>
</comment>
<dbReference type="RefSeq" id="WP_004156217.1">
    <property type="nucleotide sequence ID" value="NZ_AAWS01000026.1"/>
</dbReference>
<dbReference type="SMART" id="SM00382">
    <property type="entry name" value="AAA"/>
    <property type="match status" value="1"/>
</dbReference>
<dbReference type="PROSITE" id="PS50893">
    <property type="entry name" value="ABC_TRANSPORTER_2"/>
    <property type="match status" value="1"/>
</dbReference>
<dbReference type="AlphaFoldDB" id="A1ZR56"/>
<sequence>MQKNIIETHQLDFSFGKFKVLHNLSLKVPQASIYGFLGPNGAGKTTTIRILLGLIKTTKGKVSLFNQDLNNHRVEILRKIGALVEMPSLYPHLSGRKNLEITRTLIGNIDKKRIDEVLEIVGLSNDAHRRVKQYSLGMKQRLGLALSFLNDPDLLILDEPTNGLDPNGIKEIRELIIRLNQEFQKTIFVSSHLLSEVEKVATHVGIIHQGKLHFEGSIGELREQQKPSTLLEVNDSDKAAEILTDQHIPIIGRQNGTLKIEAHEHAVIHQVNSSLLKAGLEVYQLSPQESSLEDLFMDITQNPR</sequence>
<name>A1ZR56_MICM2</name>
<evidence type="ECO:0000313" key="7">
    <source>
        <dbReference type="Proteomes" id="UP000004095"/>
    </source>
</evidence>
<dbReference type="CDD" id="cd03268">
    <property type="entry name" value="ABC_BcrA_bacitracin_resist"/>
    <property type="match status" value="1"/>
</dbReference>
<keyword evidence="3" id="KW-0547">Nucleotide-binding</keyword>
<proteinExistence type="inferred from homology"/>
<dbReference type="Proteomes" id="UP000004095">
    <property type="component" value="Unassembled WGS sequence"/>
</dbReference>
<dbReference type="PROSITE" id="PS00211">
    <property type="entry name" value="ABC_TRANSPORTER_1"/>
    <property type="match status" value="1"/>
</dbReference>
<protein>
    <submittedName>
        <fullName evidence="6">ABC transporter, ATP-binding protein</fullName>
    </submittedName>
</protein>
<dbReference type="InterPro" id="IPR017871">
    <property type="entry name" value="ABC_transporter-like_CS"/>
</dbReference>
<reference evidence="6 7" key="1">
    <citation type="submission" date="2007-01" db="EMBL/GenBank/DDBJ databases">
        <authorList>
            <person name="Haygood M."/>
            <person name="Podell S."/>
            <person name="Anderson C."/>
            <person name="Hopkinson B."/>
            <person name="Roe K."/>
            <person name="Barbeau K."/>
            <person name="Gaasterland T."/>
            <person name="Ferriera S."/>
            <person name="Johnson J."/>
            <person name="Kravitz S."/>
            <person name="Beeson K."/>
            <person name="Sutton G."/>
            <person name="Rogers Y.-H."/>
            <person name="Friedman R."/>
            <person name="Frazier M."/>
            <person name="Venter J.C."/>
        </authorList>
    </citation>
    <scope>NUCLEOTIDE SEQUENCE [LARGE SCALE GENOMIC DNA]</scope>
    <source>
        <strain evidence="6 7">ATCC 23134</strain>
    </source>
</reference>
<keyword evidence="4 6" id="KW-0067">ATP-binding</keyword>
<evidence type="ECO:0000259" key="5">
    <source>
        <dbReference type="PROSITE" id="PS50893"/>
    </source>
</evidence>
<dbReference type="Pfam" id="PF00005">
    <property type="entry name" value="ABC_tran"/>
    <property type="match status" value="1"/>
</dbReference>
<dbReference type="PANTHER" id="PTHR43335:SF4">
    <property type="entry name" value="ABC TRANSPORTER, ATP-BINDING PROTEIN"/>
    <property type="match status" value="1"/>
</dbReference>
<dbReference type="EMBL" id="AAWS01000026">
    <property type="protein sequence ID" value="EAY27145.1"/>
    <property type="molecule type" value="Genomic_DNA"/>
</dbReference>
<dbReference type="PANTHER" id="PTHR43335">
    <property type="entry name" value="ABC TRANSPORTER, ATP-BINDING PROTEIN"/>
    <property type="match status" value="1"/>
</dbReference>
<keyword evidence="2" id="KW-0813">Transport</keyword>
<dbReference type="InterPro" id="IPR025302">
    <property type="entry name" value="DrrA1/2-like_C"/>
</dbReference>
<dbReference type="InterPro" id="IPR003439">
    <property type="entry name" value="ABC_transporter-like_ATP-bd"/>
</dbReference>
<dbReference type="eggNOG" id="COG1131">
    <property type="taxonomic scope" value="Bacteria"/>
</dbReference>
<feature type="domain" description="ABC transporter" evidence="5">
    <location>
        <begin position="6"/>
        <end position="234"/>
    </location>
</feature>
<dbReference type="InterPro" id="IPR027417">
    <property type="entry name" value="P-loop_NTPase"/>
</dbReference>
<dbReference type="SUPFAM" id="SSF52540">
    <property type="entry name" value="P-loop containing nucleoside triphosphate hydrolases"/>
    <property type="match status" value="1"/>
</dbReference>
<evidence type="ECO:0000256" key="1">
    <source>
        <dbReference type="ARBA" id="ARBA00005417"/>
    </source>
</evidence>
<evidence type="ECO:0000256" key="2">
    <source>
        <dbReference type="ARBA" id="ARBA00022448"/>
    </source>
</evidence>
<dbReference type="Gene3D" id="3.40.50.300">
    <property type="entry name" value="P-loop containing nucleotide triphosphate hydrolases"/>
    <property type="match status" value="1"/>
</dbReference>
<dbReference type="InterPro" id="IPR003593">
    <property type="entry name" value="AAA+_ATPase"/>
</dbReference>
<evidence type="ECO:0000256" key="4">
    <source>
        <dbReference type="ARBA" id="ARBA00022840"/>
    </source>
</evidence>
<dbReference type="Pfam" id="PF13732">
    <property type="entry name" value="DrrA1-3_C"/>
    <property type="match status" value="1"/>
</dbReference>
<dbReference type="GO" id="GO:0005524">
    <property type="term" value="F:ATP binding"/>
    <property type="evidence" value="ECO:0007669"/>
    <property type="project" value="UniProtKB-KW"/>
</dbReference>
<keyword evidence="7" id="KW-1185">Reference proteome</keyword>
<dbReference type="OrthoDB" id="977540at2"/>
<evidence type="ECO:0000256" key="3">
    <source>
        <dbReference type="ARBA" id="ARBA00022741"/>
    </source>
</evidence>
<accession>A1ZR56</accession>
<organism evidence="6 7">
    <name type="scientific">Microscilla marina ATCC 23134</name>
    <dbReference type="NCBI Taxonomy" id="313606"/>
    <lineage>
        <taxon>Bacteria</taxon>
        <taxon>Pseudomonadati</taxon>
        <taxon>Bacteroidota</taxon>
        <taxon>Cytophagia</taxon>
        <taxon>Cytophagales</taxon>
        <taxon>Microscillaceae</taxon>
        <taxon>Microscilla</taxon>
    </lineage>
</organism>
<gene>
    <name evidence="6" type="ORF">M23134_08419</name>
</gene>